<dbReference type="EMBL" id="BMZH01000008">
    <property type="protein sequence ID" value="GHA98024.1"/>
    <property type="molecule type" value="Genomic_DNA"/>
</dbReference>
<reference evidence="1" key="1">
    <citation type="journal article" date="2014" name="Int. J. Syst. Evol. Microbiol.">
        <title>Complete genome sequence of Corynebacterium casei LMG S-19264T (=DSM 44701T), isolated from a smear-ripened cheese.</title>
        <authorList>
            <consortium name="US DOE Joint Genome Institute (JGI-PGF)"/>
            <person name="Walter F."/>
            <person name="Albersmeier A."/>
            <person name="Kalinowski J."/>
            <person name="Ruckert C."/>
        </authorList>
    </citation>
    <scope>NUCLEOTIDE SEQUENCE</scope>
    <source>
        <strain evidence="1">KCTC 32513</strain>
    </source>
</reference>
<comment type="caution">
    <text evidence="1">The sequence shown here is derived from an EMBL/GenBank/DDBJ whole genome shotgun (WGS) entry which is preliminary data.</text>
</comment>
<dbReference type="Proteomes" id="UP000634004">
    <property type="component" value="Unassembled WGS sequence"/>
</dbReference>
<reference evidence="1" key="2">
    <citation type="submission" date="2020-09" db="EMBL/GenBank/DDBJ databases">
        <authorList>
            <person name="Sun Q."/>
            <person name="Kim S."/>
        </authorList>
    </citation>
    <scope>NUCLEOTIDE SEQUENCE</scope>
    <source>
        <strain evidence="1">KCTC 32513</strain>
    </source>
</reference>
<gene>
    <name evidence="1" type="ORF">GCM10009069_21290</name>
</gene>
<proteinExistence type="predicted"/>
<protein>
    <submittedName>
        <fullName evidence="1">Uncharacterized protein</fullName>
    </submittedName>
</protein>
<dbReference type="AlphaFoldDB" id="A0A8J3G2N3"/>
<sequence>MGGGGVTMTGAMGVLLPPPPQAPSVMALAPMRSFRRSRAVNIIMSIHPV</sequence>
<evidence type="ECO:0000313" key="1">
    <source>
        <dbReference type="EMBL" id="GHA98024.1"/>
    </source>
</evidence>
<name>A0A8J3G2N3_9PROT</name>
<accession>A0A8J3G2N3</accession>
<evidence type="ECO:0000313" key="2">
    <source>
        <dbReference type="Proteomes" id="UP000634004"/>
    </source>
</evidence>
<organism evidence="1 2">
    <name type="scientific">Algimonas arctica</name>
    <dbReference type="NCBI Taxonomy" id="1479486"/>
    <lineage>
        <taxon>Bacteria</taxon>
        <taxon>Pseudomonadati</taxon>
        <taxon>Pseudomonadota</taxon>
        <taxon>Alphaproteobacteria</taxon>
        <taxon>Maricaulales</taxon>
        <taxon>Robiginitomaculaceae</taxon>
        <taxon>Algimonas</taxon>
    </lineage>
</organism>
<keyword evidence="2" id="KW-1185">Reference proteome</keyword>